<dbReference type="SUPFAM" id="SSF54211">
    <property type="entry name" value="Ribosomal protein S5 domain 2-like"/>
    <property type="match status" value="1"/>
</dbReference>
<comment type="function">
    <text evidence="9">Catalyzes the phosphorylation of the position 2 hydroxy group of 4-diphosphocytidyl-2C-methyl-D-erythritol.</text>
</comment>
<dbReference type="PANTHER" id="PTHR43527">
    <property type="entry name" value="4-DIPHOSPHOCYTIDYL-2-C-METHYL-D-ERYTHRITOL KINASE, CHLOROPLASTIC"/>
    <property type="match status" value="1"/>
</dbReference>
<evidence type="ECO:0000256" key="7">
    <source>
        <dbReference type="ARBA" id="ARBA00022840"/>
    </source>
</evidence>
<feature type="domain" description="GHMP kinase N-terminal" evidence="10">
    <location>
        <begin position="65"/>
        <end position="140"/>
    </location>
</feature>
<organism evidence="12 13">
    <name type="scientific">Erysipelothrix rhusiopathiae ATCC 19414</name>
    <dbReference type="NCBI Taxonomy" id="525280"/>
    <lineage>
        <taxon>Bacteria</taxon>
        <taxon>Bacillati</taxon>
        <taxon>Bacillota</taxon>
        <taxon>Erysipelotrichia</taxon>
        <taxon>Erysipelotrichales</taxon>
        <taxon>Erysipelotrichaceae</taxon>
        <taxon>Erysipelothrix</taxon>
    </lineage>
</organism>
<dbReference type="AlphaFoldDB" id="E7FWJ8"/>
<keyword evidence="4 9" id="KW-0808">Transferase</keyword>
<comment type="catalytic activity">
    <reaction evidence="9">
        <text>4-CDP-2-C-methyl-D-erythritol + ATP = 4-CDP-2-C-methyl-D-erythritol 2-phosphate + ADP + H(+)</text>
        <dbReference type="Rhea" id="RHEA:18437"/>
        <dbReference type="ChEBI" id="CHEBI:15378"/>
        <dbReference type="ChEBI" id="CHEBI:30616"/>
        <dbReference type="ChEBI" id="CHEBI:57823"/>
        <dbReference type="ChEBI" id="CHEBI:57919"/>
        <dbReference type="ChEBI" id="CHEBI:456216"/>
        <dbReference type="EC" id="2.7.1.148"/>
    </reaction>
</comment>
<dbReference type="Pfam" id="PF08544">
    <property type="entry name" value="GHMP_kinases_C"/>
    <property type="match status" value="1"/>
</dbReference>
<keyword evidence="6 9" id="KW-0418">Kinase</keyword>
<evidence type="ECO:0000256" key="6">
    <source>
        <dbReference type="ARBA" id="ARBA00022777"/>
    </source>
</evidence>
<evidence type="ECO:0000256" key="3">
    <source>
        <dbReference type="ARBA" id="ARBA00017473"/>
    </source>
</evidence>
<comment type="similarity">
    <text evidence="1 9">Belongs to the GHMP kinase family. IspE subfamily.</text>
</comment>
<dbReference type="HAMAP" id="MF_00061">
    <property type="entry name" value="IspE"/>
    <property type="match status" value="1"/>
</dbReference>
<dbReference type="GO" id="GO:0050515">
    <property type="term" value="F:4-(cytidine 5'-diphospho)-2-C-methyl-D-erythritol kinase activity"/>
    <property type="evidence" value="ECO:0007669"/>
    <property type="project" value="UniProtKB-UniRule"/>
</dbReference>
<comment type="pathway">
    <text evidence="9">Isoprenoid biosynthesis; isopentenyl diphosphate biosynthesis via DXP pathway; isopentenyl diphosphate from 1-deoxy-D-xylulose 5-phosphate: step 3/6.</text>
</comment>
<dbReference type="EC" id="2.7.1.148" evidence="2 9"/>
<evidence type="ECO:0000256" key="1">
    <source>
        <dbReference type="ARBA" id="ARBA00009684"/>
    </source>
</evidence>
<gene>
    <name evidence="9 12" type="primary">ispE</name>
    <name evidence="12" type="ORF">HMPREF0357_10716</name>
</gene>
<name>E7FWJ8_ERYRH</name>
<dbReference type="InterPro" id="IPR014721">
    <property type="entry name" value="Ribsml_uS5_D2-typ_fold_subgr"/>
</dbReference>
<evidence type="ECO:0000256" key="8">
    <source>
        <dbReference type="ARBA" id="ARBA00032554"/>
    </source>
</evidence>
<evidence type="ECO:0000259" key="10">
    <source>
        <dbReference type="Pfam" id="PF00288"/>
    </source>
</evidence>
<feature type="active site" evidence="9">
    <location>
        <position position="135"/>
    </location>
</feature>
<evidence type="ECO:0000256" key="2">
    <source>
        <dbReference type="ARBA" id="ARBA00012052"/>
    </source>
</evidence>
<sequence length="284" mass="32928">MELYMRKKAYAKITLYLHAEKRVDNMLHFKNIIVPIDLFDMVYLEKHDTMHIETDKTYLPNDKRNTVFKALMIMKRQFNLEDNFKVRIVKNIPAQAGLGGGSADAACVIRMIDEMYQLNLTDEALIQIARQIDEDTPYCLFNQPMVVEGIGDVLTPLDLDMDLYYLIIKPSFGVSTKSFLKRFKDFTDLKMFNRCLEAIHTNDYKLLVENTHNDFQHPVIKRNTRLKKVVRILEKQGLEGVCMSGSGTSIYGLSNQKEKVMEAYEALVLDYPFIKYGKILKSND</sequence>
<keyword evidence="13" id="KW-1185">Reference proteome</keyword>
<dbReference type="NCBIfam" id="TIGR00154">
    <property type="entry name" value="ispE"/>
    <property type="match status" value="1"/>
</dbReference>
<dbReference type="EMBL" id="ACLK02000002">
    <property type="protein sequence ID" value="EFY08609.1"/>
    <property type="molecule type" value="Genomic_DNA"/>
</dbReference>
<protein>
    <recommendedName>
        <fullName evidence="3 9">4-diphosphocytidyl-2-C-methyl-D-erythritol kinase</fullName>
        <shortName evidence="9">CMK</shortName>
        <ecNumber evidence="2 9">2.7.1.148</ecNumber>
    </recommendedName>
    <alternativeName>
        <fullName evidence="8 9">4-(cytidine-5'-diphospho)-2-C-methyl-D-erythritol kinase</fullName>
    </alternativeName>
</protein>
<dbReference type="PANTHER" id="PTHR43527:SF2">
    <property type="entry name" value="4-DIPHOSPHOCYTIDYL-2-C-METHYL-D-ERYTHRITOL KINASE, CHLOROPLASTIC"/>
    <property type="match status" value="1"/>
</dbReference>
<evidence type="ECO:0000256" key="5">
    <source>
        <dbReference type="ARBA" id="ARBA00022741"/>
    </source>
</evidence>
<evidence type="ECO:0000259" key="11">
    <source>
        <dbReference type="Pfam" id="PF08544"/>
    </source>
</evidence>
<reference evidence="12" key="1">
    <citation type="submission" date="2011-01" db="EMBL/GenBank/DDBJ databases">
        <authorList>
            <person name="Muzny D."/>
            <person name="Qin X."/>
            <person name="Buhay C."/>
            <person name="Dugan-Rocha S."/>
            <person name="Ding Y."/>
            <person name="Chen G."/>
            <person name="Hawes A."/>
            <person name="Holder M."/>
            <person name="Jhangiani S."/>
            <person name="Johnson A."/>
            <person name="Khan Z."/>
            <person name="Li Z."/>
            <person name="Liu W."/>
            <person name="Liu X."/>
            <person name="Perez L."/>
            <person name="Shen H."/>
            <person name="Wang Q."/>
            <person name="Watt J."/>
            <person name="Xi L."/>
            <person name="Xin Y."/>
            <person name="Zhou J."/>
            <person name="Deng J."/>
            <person name="Jiang H."/>
            <person name="Liu Y."/>
            <person name="Qu J."/>
            <person name="Song X.-Z."/>
            <person name="Zhang L."/>
            <person name="Villasana D."/>
            <person name="Johnson A."/>
            <person name="Liu J."/>
            <person name="Liyanage D."/>
            <person name="Lorensuhewa L."/>
            <person name="Robinson T."/>
            <person name="Song A."/>
            <person name="Song B.-B."/>
            <person name="Dinh H."/>
            <person name="Thornton R."/>
            <person name="Coyle M."/>
            <person name="Francisco L."/>
            <person name="Jackson L."/>
            <person name="Javaid M."/>
            <person name="Korchina V."/>
            <person name="Kovar C."/>
            <person name="Mata R."/>
            <person name="Mathew T."/>
            <person name="Ngo R."/>
            <person name="Nguyen L."/>
            <person name="Nguyen N."/>
            <person name="Okwuonu G."/>
            <person name="Ongeri F."/>
            <person name="Pham C."/>
            <person name="Simmons D."/>
            <person name="Wilczek-Boney K."/>
            <person name="Hale W."/>
            <person name="Jakkamsetti A."/>
            <person name="Pham P."/>
            <person name="Ruth R."/>
            <person name="San Lucas F."/>
            <person name="Warren J."/>
            <person name="Zhang J."/>
            <person name="Zhao Z."/>
            <person name="Zhou C."/>
            <person name="Zhu D."/>
            <person name="Lee S."/>
            <person name="Bess C."/>
            <person name="Blankenburg K."/>
            <person name="Forbes L."/>
            <person name="Fu Q."/>
            <person name="Gubbala S."/>
            <person name="Hirani K."/>
            <person name="Jayaseelan J.C."/>
            <person name="Lara F."/>
            <person name="Munidasa M."/>
            <person name="Palculict T."/>
            <person name="Patil S."/>
            <person name="Pu L.-L."/>
            <person name="Saada N."/>
            <person name="Tang L."/>
            <person name="Weissenberger G."/>
            <person name="Zhu Y."/>
            <person name="Hemphill L."/>
            <person name="Shang Y."/>
            <person name="Youmans B."/>
            <person name="Ayvaz T."/>
            <person name="Ross M."/>
            <person name="Santibanez J."/>
            <person name="Aqrawi P."/>
            <person name="Gross S."/>
            <person name="Joshi V."/>
            <person name="Fowler G."/>
            <person name="Nazareth L."/>
            <person name="Reid J."/>
            <person name="Worley K."/>
            <person name="Petrosino J."/>
            <person name="Highlander S."/>
            <person name="Gibbs R."/>
        </authorList>
    </citation>
    <scope>NUCLEOTIDE SEQUENCE [LARGE SCALE GENOMIC DNA]</scope>
    <source>
        <strain evidence="12">ATCC 19414</strain>
    </source>
</reference>
<dbReference type="InterPro" id="IPR020568">
    <property type="entry name" value="Ribosomal_Su5_D2-typ_SF"/>
</dbReference>
<dbReference type="GO" id="GO:0005524">
    <property type="term" value="F:ATP binding"/>
    <property type="evidence" value="ECO:0007669"/>
    <property type="project" value="UniProtKB-UniRule"/>
</dbReference>
<dbReference type="Gene3D" id="3.30.230.10">
    <property type="match status" value="1"/>
</dbReference>
<feature type="active site" evidence="9">
    <location>
        <position position="12"/>
    </location>
</feature>
<keyword evidence="5 9" id="KW-0547">Nucleotide-binding</keyword>
<comment type="caution">
    <text evidence="12">The sequence shown here is derived from an EMBL/GenBank/DDBJ whole genome shotgun (WGS) entry which is preliminary data.</text>
</comment>
<dbReference type="UniPathway" id="UPA00056">
    <property type="reaction ID" value="UER00094"/>
</dbReference>
<accession>E7FWJ8</accession>
<dbReference type="Pfam" id="PF00288">
    <property type="entry name" value="GHMP_kinases_N"/>
    <property type="match status" value="1"/>
</dbReference>
<dbReference type="InterPro" id="IPR004424">
    <property type="entry name" value="IspE"/>
</dbReference>
<dbReference type="Gene3D" id="3.30.70.890">
    <property type="entry name" value="GHMP kinase, C-terminal domain"/>
    <property type="match status" value="1"/>
</dbReference>
<evidence type="ECO:0000256" key="9">
    <source>
        <dbReference type="HAMAP-Rule" id="MF_00061"/>
    </source>
</evidence>
<keyword evidence="7 9" id="KW-0067">ATP-binding</keyword>
<dbReference type="GO" id="GO:0016114">
    <property type="term" value="P:terpenoid biosynthetic process"/>
    <property type="evidence" value="ECO:0007669"/>
    <property type="project" value="UniProtKB-UniRule"/>
</dbReference>
<dbReference type="Proteomes" id="UP000003028">
    <property type="component" value="Unassembled WGS sequence"/>
</dbReference>
<dbReference type="InterPro" id="IPR013750">
    <property type="entry name" value="GHMP_kinase_C_dom"/>
</dbReference>
<keyword evidence="9" id="KW-0414">Isoprene biosynthesis</keyword>
<dbReference type="PIRSF" id="PIRSF010376">
    <property type="entry name" value="IspE"/>
    <property type="match status" value="1"/>
</dbReference>
<feature type="domain" description="GHMP kinase C-terminal" evidence="11">
    <location>
        <begin position="196"/>
        <end position="267"/>
    </location>
</feature>
<evidence type="ECO:0000256" key="4">
    <source>
        <dbReference type="ARBA" id="ARBA00022679"/>
    </source>
</evidence>
<evidence type="ECO:0000313" key="12">
    <source>
        <dbReference type="EMBL" id="EFY08609.1"/>
    </source>
</evidence>
<feature type="binding site" evidence="9">
    <location>
        <begin position="93"/>
        <end position="103"/>
    </location>
    <ligand>
        <name>ATP</name>
        <dbReference type="ChEBI" id="CHEBI:30616"/>
    </ligand>
</feature>
<dbReference type="InterPro" id="IPR036554">
    <property type="entry name" value="GHMP_kinase_C_sf"/>
</dbReference>
<dbReference type="STRING" id="1648.A2I91_00610"/>
<dbReference type="GO" id="GO:0019288">
    <property type="term" value="P:isopentenyl diphosphate biosynthetic process, methylerythritol 4-phosphate pathway"/>
    <property type="evidence" value="ECO:0007669"/>
    <property type="project" value="UniProtKB-UniRule"/>
</dbReference>
<dbReference type="InterPro" id="IPR006204">
    <property type="entry name" value="GHMP_kinase_N_dom"/>
</dbReference>
<proteinExistence type="inferred from homology"/>
<dbReference type="SUPFAM" id="SSF55060">
    <property type="entry name" value="GHMP Kinase, C-terminal domain"/>
    <property type="match status" value="1"/>
</dbReference>
<evidence type="ECO:0000313" key="13">
    <source>
        <dbReference type="Proteomes" id="UP000003028"/>
    </source>
</evidence>